<comment type="similarity">
    <text evidence="1">Belongs to the lipin family.</text>
</comment>
<accession>A0A9Q0GP45</accession>
<dbReference type="Pfam" id="PF08235">
    <property type="entry name" value="LNS2"/>
    <property type="match status" value="1"/>
</dbReference>
<feature type="domain" description="LNS2/PITP" evidence="3">
    <location>
        <begin position="892"/>
        <end position="1048"/>
    </location>
</feature>
<reference evidence="4" key="1">
    <citation type="journal article" date="2023" name="Plant J.">
        <title>The genome of the king protea, Protea cynaroides.</title>
        <authorList>
            <person name="Chang J."/>
            <person name="Duong T.A."/>
            <person name="Schoeman C."/>
            <person name="Ma X."/>
            <person name="Roodt D."/>
            <person name="Barker N."/>
            <person name="Li Z."/>
            <person name="Van de Peer Y."/>
            <person name="Mizrachi E."/>
        </authorList>
    </citation>
    <scope>NUCLEOTIDE SEQUENCE</scope>
    <source>
        <tissue evidence="4">Young leaves</tissue>
    </source>
</reference>
<organism evidence="4 5">
    <name type="scientific">Protea cynaroides</name>
    <dbReference type="NCBI Taxonomy" id="273540"/>
    <lineage>
        <taxon>Eukaryota</taxon>
        <taxon>Viridiplantae</taxon>
        <taxon>Streptophyta</taxon>
        <taxon>Embryophyta</taxon>
        <taxon>Tracheophyta</taxon>
        <taxon>Spermatophyta</taxon>
        <taxon>Magnoliopsida</taxon>
        <taxon>Proteales</taxon>
        <taxon>Proteaceae</taxon>
        <taxon>Protea</taxon>
    </lineage>
</organism>
<feature type="compositionally biased region" description="Polar residues" evidence="2">
    <location>
        <begin position="101"/>
        <end position="116"/>
    </location>
</feature>
<gene>
    <name evidence="4" type="ORF">NE237_008259</name>
</gene>
<dbReference type="PANTHER" id="PTHR12181">
    <property type="entry name" value="LIPIN"/>
    <property type="match status" value="1"/>
</dbReference>
<dbReference type="Proteomes" id="UP001141806">
    <property type="component" value="Unassembled WGS sequence"/>
</dbReference>
<keyword evidence="5" id="KW-1185">Reference proteome</keyword>
<dbReference type="OrthoDB" id="4567at2759"/>
<feature type="compositionally biased region" description="Polar residues" evidence="2">
    <location>
        <begin position="123"/>
        <end position="133"/>
    </location>
</feature>
<name>A0A9Q0GP45_9MAGN</name>
<evidence type="ECO:0000313" key="5">
    <source>
        <dbReference type="Proteomes" id="UP001141806"/>
    </source>
</evidence>
<evidence type="ECO:0000256" key="2">
    <source>
        <dbReference type="SAM" id="MobiDB-lite"/>
    </source>
</evidence>
<evidence type="ECO:0000256" key="1">
    <source>
        <dbReference type="ARBA" id="ARBA00005476"/>
    </source>
</evidence>
<dbReference type="InterPro" id="IPR031315">
    <property type="entry name" value="LNS2/PITP"/>
</dbReference>
<dbReference type="InterPro" id="IPR013209">
    <property type="entry name" value="LNS2"/>
</dbReference>
<sequence>MYAVERLSSYISRGFYTVSGPFQIFGGAVDIIVVQQSDGSFKSSPWYVKFGKFQGVLKTKGQIVSITVNGVKAGFHMYLNHRGEAYFLEELDGEEEDSFLSPPSSCDENEDQSQSGRIKKSSSDNFDSNQLSSAAPIDEGNAEVVKKLSSRRSGIFGLVFGWNSMKESKSESTVVGVERTSSMERADFVAELLEVKWSTNLPTIFPRMDNASKFSVLVEETDKDLHRDSIGNNSVLPTVNVETDLCNHHGSGFNNLKSPDDEISTLKTFDMNGQYDVMSDVSAVNNKFCVGNAVSEEGSASETNPDLVELEVGESTKSCMVQASDELSTILSTVIPEEETGIKNFISSTHCETAEVSTVEMNGSFQQVTETLEFCYGGCEEVEPHAGVLCQTSKLIPKVTPHPDSRILEENITNTGIVGDGDSSEFLKTETSQEIELNFVDSITDSLVSHILHVAISNSVETEILENRQDAVIEGLSQNDNLETKPLKVLENKSQVTDISPSHISENNEVVLGRQSKVLVLLNQDAGVNEILDVVEEAASQSLCISSDPSSSIPVQCKENIGLDDKMNEHCPLLDFGCDTCKPIIDSVTMRESIPPLESLEEDQLLFGKIDGLHSIEVQCEESISQESIKIGNHPFLNWEGTEDEHETIKINHDSSLFQGKLADKYSASSFEGLMEESGTQSSPISIPKPHKVSGEKGLRSLESLPITRDHINSLEMSDACHPVSHSLDSKSGNLRLGLLGQDGLSSLKPDTDSESSLAHRHPRILDNQAYEELECASTSSKVGDPGSAIARSDGSWRLRFFRFRKSKTMNSVQPAPDGPKDSEASDCVGDMIKDKNALKTKVTKKNVRVIIPTSEQLASLNLKEGQNMITFTFGKQQVDARIYLWKWNTRVVVSDVDGTITKSDILGQFMPLVGKDWSQTGVAHLFSAIEKNGYQLLFLSARAISQAYLTRQFLVNLKQDGKALPDGPVVISPDGLFPSLYREVIRRAPHEFKIACLENIRALFPPDRNPFYAGFGNRYTDEISYLKVGIPKSKIFIINPKGEVSTNCSVDTKSYTSLHTLVNGVFPAMSSAEQEDFNSWNYWKMPLPEISF</sequence>
<dbReference type="AlphaFoldDB" id="A0A9Q0GP45"/>
<evidence type="ECO:0000313" key="4">
    <source>
        <dbReference type="EMBL" id="KAJ4930472.1"/>
    </source>
</evidence>
<protein>
    <recommendedName>
        <fullName evidence="3">LNS2/PITP domain-containing protein</fullName>
    </recommendedName>
</protein>
<proteinExistence type="inferred from homology"/>
<dbReference type="Pfam" id="PF04571">
    <property type="entry name" value="Lipin_N"/>
    <property type="match status" value="1"/>
</dbReference>
<evidence type="ECO:0000259" key="3">
    <source>
        <dbReference type="SMART" id="SM00775"/>
    </source>
</evidence>
<feature type="region of interest" description="Disordered" evidence="2">
    <location>
        <begin position="96"/>
        <end position="133"/>
    </location>
</feature>
<dbReference type="GO" id="GO:0008195">
    <property type="term" value="F:phosphatidate phosphatase activity"/>
    <property type="evidence" value="ECO:0007669"/>
    <property type="project" value="TreeGrafter"/>
</dbReference>
<dbReference type="InterPro" id="IPR026058">
    <property type="entry name" value="LIPIN"/>
</dbReference>
<dbReference type="PANTHER" id="PTHR12181:SF12">
    <property type="entry name" value="PHOSPHATIDATE PHOSPHATASE"/>
    <property type="match status" value="1"/>
</dbReference>
<dbReference type="InterPro" id="IPR007651">
    <property type="entry name" value="Lipin_N"/>
</dbReference>
<dbReference type="SMART" id="SM00775">
    <property type="entry name" value="LNS2"/>
    <property type="match status" value="1"/>
</dbReference>
<dbReference type="EMBL" id="JAMYWD010003549">
    <property type="protein sequence ID" value="KAJ4930472.1"/>
    <property type="molecule type" value="Genomic_DNA"/>
</dbReference>
<dbReference type="InterPro" id="IPR036412">
    <property type="entry name" value="HAD-like_sf"/>
</dbReference>
<comment type="caution">
    <text evidence="4">The sequence shown here is derived from an EMBL/GenBank/DDBJ whole genome shotgun (WGS) entry which is preliminary data.</text>
</comment>
<dbReference type="SUPFAM" id="SSF56784">
    <property type="entry name" value="HAD-like"/>
    <property type="match status" value="1"/>
</dbReference>